<protein>
    <recommendedName>
        <fullName evidence="3">Acid phosphatase</fullName>
    </recommendedName>
</protein>
<evidence type="ECO:0008006" key="3">
    <source>
        <dbReference type="Google" id="ProtNLM"/>
    </source>
</evidence>
<sequence length="146" mass="16598">MLSYLHGIVLSGHSMDSWILNLDDTCITNVLYCKSKRYGCDPYDPSEFKTWAMTGGIHGNERDEETIGQVTTENLHKQGSVGYERLILRTAAYKGQNTVAYKSSISKQLVEQGYRIWGNVGDQWSDLQGDYLRNRDFTLPNPMIPI</sequence>
<evidence type="ECO:0000313" key="1">
    <source>
        <dbReference type="EMBL" id="KAK9920202.1"/>
    </source>
</evidence>
<comment type="caution">
    <text evidence="1">The sequence shown here is derived from an EMBL/GenBank/DDBJ whole genome shotgun (WGS) entry which is preliminary data.</text>
</comment>
<keyword evidence="2" id="KW-1185">Reference proteome</keyword>
<evidence type="ECO:0000313" key="2">
    <source>
        <dbReference type="Proteomes" id="UP001457282"/>
    </source>
</evidence>
<organism evidence="1 2">
    <name type="scientific">Rubus argutus</name>
    <name type="common">Southern blackberry</name>
    <dbReference type="NCBI Taxonomy" id="59490"/>
    <lineage>
        <taxon>Eukaryota</taxon>
        <taxon>Viridiplantae</taxon>
        <taxon>Streptophyta</taxon>
        <taxon>Embryophyta</taxon>
        <taxon>Tracheophyta</taxon>
        <taxon>Spermatophyta</taxon>
        <taxon>Magnoliopsida</taxon>
        <taxon>eudicotyledons</taxon>
        <taxon>Gunneridae</taxon>
        <taxon>Pentapetalae</taxon>
        <taxon>rosids</taxon>
        <taxon>fabids</taxon>
        <taxon>Rosales</taxon>
        <taxon>Rosaceae</taxon>
        <taxon>Rosoideae</taxon>
        <taxon>Rosoideae incertae sedis</taxon>
        <taxon>Rubus</taxon>
    </lineage>
</organism>
<dbReference type="EMBL" id="JBEDUW010000006">
    <property type="protein sequence ID" value="KAK9920202.1"/>
    <property type="molecule type" value="Genomic_DNA"/>
</dbReference>
<dbReference type="Pfam" id="PF03767">
    <property type="entry name" value="Acid_phosphat_B"/>
    <property type="match status" value="2"/>
</dbReference>
<dbReference type="PANTHER" id="PTHR31284:SF9">
    <property type="entry name" value="HAD SUPERFAMILY, SUBFAMILY IIIB ACID PHOSPHATASE"/>
    <property type="match status" value="1"/>
</dbReference>
<dbReference type="Gene3D" id="3.40.50.1000">
    <property type="entry name" value="HAD superfamily/HAD-like"/>
    <property type="match status" value="2"/>
</dbReference>
<gene>
    <name evidence="1" type="ORF">M0R45_028761</name>
</gene>
<dbReference type="AlphaFoldDB" id="A0AAW1W6Z3"/>
<name>A0AAW1W6Z3_RUBAR</name>
<accession>A0AAW1W6Z3</accession>
<dbReference type="PANTHER" id="PTHR31284">
    <property type="entry name" value="ACID PHOSPHATASE-LIKE PROTEIN"/>
    <property type="match status" value="1"/>
</dbReference>
<dbReference type="InterPro" id="IPR023214">
    <property type="entry name" value="HAD_sf"/>
</dbReference>
<dbReference type="InterPro" id="IPR005519">
    <property type="entry name" value="Acid_phosphat_B-like"/>
</dbReference>
<dbReference type="Proteomes" id="UP001457282">
    <property type="component" value="Unassembled WGS sequence"/>
</dbReference>
<proteinExistence type="predicted"/>
<reference evidence="1 2" key="1">
    <citation type="journal article" date="2023" name="G3 (Bethesda)">
        <title>A chromosome-length genome assembly and annotation of blackberry (Rubus argutus, cv. 'Hillquist').</title>
        <authorList>
            <person name="Bruna T."/>
            <person name="Aryal R."/>
            <person name="Dudchenko O."/>
            <person name="Sargent D.J."/>
            <person name="Mead D."/>
            <person name="Buti M."/>
            <person name="Cavallini A."/>
            <person name="Hytonen T."/>
            <person name="Andres J."/>
            <person name="Pham M."/>
            <person name="Weisz D."/>
            <person name="Mascagni F."/>
            <person name="Usai G."/>
            <person name="Natali L."/>
            <person name="Bassil N."/>
            <person name="Fernandez G.E."/>
            <person name="Lomsadze A."/>
            <person name="Armour M."/>
            <person name="Olukolu B."/>
            <person name="Poorten T."/>
            <person name="Britton C."/>
            <person name="Davik J."/>
            <person name="Ashrafi H."/>
            <person name="Aiden E.L."/>
            <person name="Borodovsky M."/>
            <person name="Worthington M."/>
        </authorList>
    </citation>
    <scope>NUCLEOTIDE SEQUENCE [LARGE SCALE GENOMIC DNA]</scope>
    <source>
        <strain evidence="1">PI 553951</strain>
    </source>
</reference>